<evidence type="ECO:0000313" key="1">
    <source>
        <dbReference type="EMBL" id="KKL72048.1"/>
    </source>
</evidence>
<reference evidence="1" key="1">
    <citation type="journal article" date="2015" name="Nature">
        <title>Complex archaea that bridge the gap between prokaryotes and eukaryotes.</title>
        <authorList>
            <person name="Spang A."/>
            <person name="Saw J.H."/>
            <person name="Jorgensen S.L."/>
            <person name="Zaremba-Niedzwiedzka K."/>
            <person name="Martijn J."/>
            <person name="Lind A.E."/>
            <person name="van Eijk R."/>
            <person name="Schleper C."/>
            <person name="Guy L."/>
            <person name="Ettema T.J."/>
        </authorList>
    </citation>
    <scope>NUCLEOTIDE SEQUENCE</scope>
</reference>
<organism evidence="1">
    <name type="scientific">marine sediment metagenome</name>
    <dbReference type="NCBI Taxonomy" id="412755"/>
    <lineage>
        <taxon>unclassified sequences</taxon>
        <taxon>metagenomes</taxon>
        <taxon>ecological metagenomes</taxon>
    </lineage>
</organism>
<dbReference type="EMBL" id="LAZR01025393">
    <property type="protein sequence ID" value="KKL72048.1"/>
    <property type="molecule type" value="Genomic_DNA"/>
</dbReference>
<gene>
    <name evidence="1" type="ORF">LCGC14_2088780</name>
</gene>
<dbReference type="AlphaFoldDB" id="A0A0F9ED89"/>
<accession>A0A0F9ED89</accession>
<proteinExistence type="predicted"/>
<comment type="caution">
    <text evidence="1">The sequence shown here is derived from an EMBL/GenBank/DDBJ whole genome shotgun (WGS) entry which is preliminary data.</text>
</comment>
<name>A0A0F9ED89_9ZZZZ</name>
<sequence>MRTFPNFFGKPEEVSEDLRKIVTLAPVVIGAHLIDEPTGIRQTHLGTAEIRQRLPACLARNAHEPRRYIVCWHNSHGYTDISFHPRMGGEHGALHALRCMYERYSEYKP</sequence>
<protein>
    <submittedName>
        <fullName evidence="1">Uncharacterized protein</fullName>
    </submittedName>
</protein>